<keyword evidence="1" id="KW-1133">Transmembrane helix</keyword>
<feature type="transmembrane region" description="Helical" evidence="1">
    <location>
        <begin position="209"/>
        <end position="230"/>
    </location>
</feature>
<proteinExistence type="predicted"/>
<dbReference type="PANTHER" id="PTHR35095">
    <property type="entry name" value="OS05G0143300 PROTEIN"/>
    <property type="match status" value="1"/>
</dbReference>
<evidence type="ECO:0000313" key="2">
    <source>
        <dbReference type="EMBL" id="KAJ8436138.1"/>
    </source>
</evidence>
<dbReference type="Proteomes" id="UP001153076">
    <property type="component" value="Unassembled WGS sequence"/>
</dbReference>
<gene>
    <name evidence="2" type="ORF">Cgig2_033633</name>
</gene>
<sequence length="311" mass="34344">MQAVLSRLNGLKEDSLDHCLLPDLIGLQTKAIDLHLQHVAFNFEVNGFFVEKASLPQDADHDLFHDLPLTISVHPGGQLVLVTNMADMIDQASGFTAFGLTKDTNLRRQQKMLVPRFGWNDTVELQDHICPSSLKLEAAIAAPFKSPEKAKPKTFPNRKNKKAVRERNLYRSNSLHACESLLSVMLDQKRNGKSVLGSLKKSGPELPQLLTQFSASIAGVGLAVIFSVLYKAASGSALLCTSNVLTSGFGVVLFWLSWALNKLRSTIMYISKNSAKLGFEEEEMMRSVDESVKEIFFYAAASVAILMLRFA</sequence>
<keyword evidence="3" id="KW-1185">Reference proteome</keyword>
<dbReference type="AlphaFoldDB" id="A0A9Q1QBI7"/>
<dbReference type="EMBL" id="JAKOGI010000363">
    <property type="protein sequence ID" value="KAJ8436138.1"/>
    <property type="molecule type" value="Genomic_DNA"/>
</dbReference>
<keyword evidence="1" id="KW-0472">Membrane</keyword>
<reference evidence="2" key="1">
    <citation type="submission" date="2022-04" db="EMBL/GenBank/DDBJ databases">
        <title>Carnegiea gigantea Genome sequencing and assembly v2.</title>
        <authorList>
            <person name="Copetti D."/>
            <person name="Sanderson M.J."/>
            <person name="Burquez A."/>
            <person name="Wojciechowski M.F."/>
        </authorList>
    </citation>
    <scope>NUCLEOTIDE SEQUENCE</scope>
    <source>
        <strain evidence="2">SGP5-SGP5p</strain>
        <tissue evidence="2">Aerial part</tissue>
    </source>
</reference>
<dbReference type="OrthoDB" id="1918704at2759"/>
<organism evidence="2 3">
    <name type="scientific">Carnegiea gigantea</name>
    <dbReference type="NCBI Taxonomy" id="171969"/>
    <lineage>
        <taxon>Eukaryota</taxon>
        <taxon>Viridiplantae</taxon>
        <taxon>Streptophyta</taxon>
        <taxon>Embryophyta</taxon>
        <taxon>Tracheophyta</taxon>
        <taxon>Spermatophyta</taxon>
        <taxon>Magnoliopsida</taxon>
        <taxon>eudicotyledons</taxon>
        <taxon>Gunneridae</taxon>
        <taxon>Pentapetalae</taxon>
        <taxon>Caryophyllales</taxon>
        <taxon>Cactineae</taxon>
        <taxon>Cactaceae</taxon>
        <taxon>Cactoideae</taxon>
        <taxon>Echinocereeae</taxon>
        <taxon>Carnegiea</taxon>
    </lineage>
</organism>
<keyword evidence="1" id="KW-0812">Transmembrane</keyword>
<dbReference type="PANTHER" id="PTHR35095:SF1">
    <property type="entry name" value="OS05G0143300 PROTEIN"/>
    <property type="match status" value="1"/>
</dbReference>
<protein>
    <submittedName>
        <fullName evidence="2">Uncharacterized protein</fullName>
    </submittedName>
</protein>
<name>A0A9Q1QBI7_9CARY</name>
<feature type="transmembrane region" description="Helical" evidence="1">
    <location>
        <begin position="237"/>
        <end position="258"/>
    </location>
</feature>
<comment type="caution">
    <text evidence="2">The sequence shown here is derived from an EMBL/GenBank/DDBJ whole genome shotgun (WGS) entry which is preliminary data.</text>
</comment>
<evidence type="ECO:0000313" key="3">
    <source>
        <dbReference type="Proteomes" id="UP001153076"/>
    </source>
</evidence>
<accession>A0A9Q1QBI7</accession>
<evidence type="ECO:0000256" key="1">
    <source>
        <dbReference type="SAM" id="Phobius"/>
    </source>
</evidence>